<accession>A0AB39CDU9</accession>
<dbReference type="EMBL" id="PQ015379">
    <property type="protein sequence ID" value="XDJ15031.1"/>
    <property type="molecule type" value="Genomic_DNA"/>
</dbReference>
<name>A0AB39CDU9_9VIRU</name>
<protein>
    <recommendedName>
        <fullName evidence="2">Virion structural protein</fullName>
    </recommendedName>
</protein>
<sequence length="355" mass="38310">MALLQHDGFDHYGTTALQTAASVAAIQWVSSGYVQPTGTCSCSTTYGKTSGSLGVGLTASTTDLIWLKKAIKPEAAFATGAAYTPTIRVAKGFAARFVLAPTGNLVFGRIAGVNVSIGSDWFIYVDGVNTNYQCELNIWNFIEFVVDIANNKFELWMSEVKVFEKAITGYTLDFWEIRAQYTSGGTAHLVLHVDDRYLLDGTGSYNNQRIGKCTTLTRMPTADYSVQMTPDSGATNFSRVNQATPDGDTSYVSSATAGATDLYTNTTTFPTIDDAAVRAVSIAPSVRMLEPDSLAVTAVVDVEGTQAAGYRMKLKAATYTSQQHIFEVSPKTSLPWTPTEVVNARFGQRILPKPS</sequence>
<evidence type="ECO:0000313" key="1">
    <source>
        <dbReference type="EMBL" id="XDJ15031.1"/>
    </source>
</evidence>
<evidence type="ECO:0008006" key="2">
    <source>
        <dbReference type="Google" id="ProtNLM"/>
    </source>
</evidence>
<organism evidence="1">
    <name type="scientific">Pseudomonas phage HRDY3</name>
    <dbReference type="NCBI Taxonomy" id="3236930"/>
    <lineage>
        <taxon>Viruses</taxon>
    </lineage>
</organism>
<reference evidence="1" key="1">
    <citation type="submission" date="2024-07" db="EMBL/GenBank/DDBJ databases">
        <authorList>
            <person name="Bringhurst R.M."/>
            <person name="Homer T.E."/>
        </authorList>
    </citation>
    <scope>NUCLEOTIDE SEQUENCE</scope>
</reference>
<proteinExistence type="predicted"/>